<dbReference type="Proteomes" id="UP001166286">
    <property type="component" value="Unassembled WGS sequence"/>
</dbReference>
<protein>
    <recommendedName>
        <fullName evidence="2">SRP9 domain-containing protein</fullName>
    </recommendedName>
</protein>
<feature type="region of interest" description="Disordered" evidence="1">
    <location>
        <begin position="115"/>
        <end position="171"/>
    </location>
</feature>
<keyword evidence="4" id="KW-1185">Reference proteome</keyword>
<feature type="compositionally biased region" description="Gly residues" evidence="1">
    <location>
        <begin position="145"/>
        <end position="163"/>
    </location>
</feature>
<feature type="compositionally biased region" description="Low complexity" evidence="1">
    <location>
        <begin position="51"/>
        <end position="64"/>
    </location>
</feature>
<feature type="region of interest" description="Disordered" evidence="1">
    <location>
        <begin position="28"/>
        <end position="68"/>
    </location>
</feature>
<name>A0AA39QSR7_9LECA</name>
<feature type="compositionally biased region" description="Basic and acidic residues" evidence="1">
    <location>
        <begin position="127"/>
        <end position="144"/>
    </location>
</feature>
<dbReference type="InterPro" id="IPR039914">
    <property type="entry name" value="SRP9-like"/>
</dbReference>
<dbReference type="GO" id="GO:0005786">
    <property type="term" value="C:signal recognition particle, endoplasmic reticulum targeting"/>
    <property type="evidence" value="ECO:0007669"/>
    <property type="project" value="TreeGrafter"/>
</dbReference>
<proteinExistence type="predicted"/>
<sequence length="171" mass="17889">MPYLPTAQAYLEQSRLLISARPTTTKIITKYTLPKKGRKPKETSSSPPPTSETSHPQQQQSQPPKATLTLKTYDPASGVCLKYSTDKAAEVGRLIAALGTCGRIMAALPAKEERADEGAMVEGDAPVVKEEAKAVQKESGKEMKGGQGGHKGGDKGGVGGGGGGKKKKGKK</sequence>
<evidence type="ECO:0000256" key="1">
    <source>
        <dbReference type="SAM" id="MobiDB-lite"/>
    </source>
</evidence>
<evidence type="ECO:0000313" key="4">
    <source>
        <dbReference type="Proteomes" id="UP001166286"/>
    </source>
</evidence>
<feature type="domain" description="SRP9" evidence="2">
    <location>
        <begin position="5"/>
        <end position="105"/>
    </location>
</feature>
<gene>
    <name evidence="3" type="ORF">JMJ35_009670</name>
</gene>
<evidence type="ECO:0000313" key="3">
    <source>
        <dbReference type="EMBL" id="KAK0507781.1"/>
    </source>
</evidence>
<dbReference type="Pfam" id="PF05486">
    <property type="entry name" value="SRP9-21"/>
    <property type="match status" value="1"/>
</dbReference>
<comment type="caution">
    <text evidence="3">The sequence shown here is derived from an EMBL/GenBank/DDBJ whole genome shotgun (WGS) entry which is preliminary data.</text>
</comment>
<organism evidence="3 4">
    <name type="scientific">Cladonia borealis</name>
    <dbReference type="NCBI Taxonomy" id="184061"/>
    <lineage>
        <taxon>Eukaryota</taxon>
        <taxon>Fungi</taxon>
        <taxon>Dikarya</taxon>
        <taxon>Ascomycota</taxon>
        <taxon>Pezizomycotina</taxon>
        <taxon>Lecanoromycetes</taxon>
        <taxon>OSLEUM clade</taxon>
        <taxon>Lecanoromycetidae</taxon>
        <taxon>Lecanorales</taxon>
        <taxon>Lecanorineae</taxon>
        <taxon>Cladoniaceae</taxon>
        <taxon>Cladonia</taxon>
    </lineage>
</organism>
<dbReference type="GO" id="GO:0006614">
    <property type="term" value="P:SRP-dependent cotranslational protein targeting to membrane"/>
    <property type="evidence" value="ECO:0007669"/>
    <property type="project" value="InterPro"/>
</dbReference>
<dbReference type="EMBL" id="JAFEKC020000022">
    <property type="protein sequence ID" value="KAK0507781.1"/>
    <property type="molecule type" value="Genomic_DNA"/>
</dbReference>
<dbReference type="PANTHER" id="PTHR12834:SF12">
    <property type="entry name" value="SIGNAL RECOGNITION PARTICLE 9 KDA PROTEIN"/>
    <property type="match status" value="1"/>
</dbReference>
<dbReference type="AlphaFoldDB" id="A0AA39QSR7"/>
<accession>A0AA39QSR7</accession>
<dbReference type="PANTHER" id="PTHR12834">
    <property type="entry name" value="SIGNAL RECOGNITION PARTICLE 9 KDA PROTEIN"/>
    <property type="match status" value="1"/>
</dbReference>
<reference evidence="3" key="1">
    <citation type="submission" date="2023-03" db="EMBL/GenBank/DDBJ databases">
        <title>Complete genome of Cladonia borealis.</title>
        <authorList>
            <person name="Park H."/>
        </authorList>
    </citation>
    <scope>NUCLEOTIDE SEQUENCE</scope>
    <source>
        <strain evidence="3">ANT050790</strain>
    </source>
</reference>
<evidence type="ECO:0000259" key="2">
    <source>
        <dbReference type="Pfam" id="PF05486"/>
    </source>
</evidence>
<dbReference type="InterPro" id="IPR039432">
    <property type="entry name" value="SRP9_dom"/>
</dbReference>